<dbReference type="AlphaFoldDB" id="A0A3V2NZI6"/>
<dbReference type="Proteomes" id="UP000839682">
    <property type="component" value="Unassembled WGS sequence"/>
</dbReference>
<sequence>MPRDSSVGCRVAIIPDTGALKGQSAATVKPSIFTHYIQVIDIVKFLTLISYRAKRRTSEVYA</sequence>
<reference evidence="1" key="1">
    <citation type="submission" date="2018-07" db="EMBL/GenBank/DDBJ databases">
        <authorList>
            <person name="Ashton P.M."/>
            <person name="Dallman T."/>
            <person name="Nair S."/>
            <person name="De Pinna E."/>
            <person name="Peters T."/>
            <person name="Grant K."/>
        </authorList>
    </citation>
    <scope>NUCLEOTIDE SEQUENCE [LARGE SCALE GENOMIC DNA]</scope>
    <source>
        <strain evidence="1">440016</strain>
    </source>
</reference>
<evidence type="ECO:0000313" key="1">
    <source>
        <dbReference type="EMBL" id="EAA7255324.1"/>
    </source>
</evidence>
<protein>
    <submittedName>
        <fullName evidence="1">Uncharacterized protein</fullName>
    </submittedName>
</protein>
<gene>
    <name evidence="1" type="ORF">DSF98_22100</name>
</gene>
<name>A0A3V2NZI6_SALET</name>
<proteinExistence type="predicted"/>
<dbReference type="EMBL" id="AAACIV010000027">
    <property type="protein sequence ID" value="EAA7255324.1"/>
    <property type="molecule type" value="Genomic_DNA"/>
</dbReference>
<accession>A0A3V2NZI6</accession>
<comment type="caution">
    <text evidence="1">The sequence shown here is derived from an EMBL/GenBank/DDBJ whole genome shotgun (WGS) entry which is preliminary data.</text>
</comment>
<organism evidence="1">
    <name type="scientific">Salmonella enterica I</name>
    <dbReference type="NCBI Taxonomy" id="59201"/>
    <lineage>
        <taxon>Bacteria</taxon>
        <taxon>Pseudomonadati</taxon>
        <taxon>Pseudomonadota</taxon>
        <taxon>Gammaproteobacteria</taxon>
        <taxon>Enterobacterales</taxon>
        <taxon>Enterobacteriaceae</taxon>
        <taxon>Salmonella</taxon>
    </lineage>
</organism>